<dbReference type="Gramene" id="Pp3c27_2890V3.2">
    <property type="protein sequence ID" value="PAC:32951855.CDS.1"/>
    <property type="gene ID" value="Pp3c27_2890"/>
</dbReference>
<dbReference type="EnsemblPlants" id="Pp3c27_2890V3.1">
    <property type="protein sequence ID" value="PAC:32951854.CDS.1"/>
    <property type="gene ID" value="Pp3c27_2890"/>
</dbReference>
<evidence type="ECO:0000313" key="3">
    <source>
        <dbReference type="EnsemblPlants" id="PAC:32951854.CDS.1"/>
    </source>
</evidence>
<reference evidence="2 4" key="1">
    <citation type="journal article" date="2008" name="Science">
        <title>The Physcomitrella genome reveals evolutionary insights into the conquest of land by plants.</title>
        <authorList>
            <person name="Rensing S."/>
            <person name="Lang D."/>
            <person name="Zimmer A."/>
            <person name="Terry A."/>
            <person name="Salamov A."/>
            <person name="Shapiro H."/>
            <person name="Nishiyama T."/>
            <person name="Perroud P.-F."/>
            <person name="Lindquist E."/>
            <person name="Kamisugi Y."/>
            <person name="Tanahashi T."/>
            <person name="Sakakibara K."/>
            <person name="Fujita T."/>
            <person name="Oishi K."/>
            <person name="Shin-I T."/>
            <person name="Kuroki Y."/>
            <person name="Toyoda A."/>
            <person name="Suzuki Y."/>
            <person name="Hashimoto A."/>
            <person name="Yamaguchi K."/>
            <person name="Sugano A."/>
            <person name="Kohara Y."/>
            <person name="Fujiyama A."/>
            <person name="Anterola A."/>
            <person name="Aoki S."/>
            <person name="Ashton N."/>
            <person name="Barbazuk W.B."/>
            <person name="Barker E."/>
            <person name="Bennetzen J."/>
            <person name="Bezanilla M."/>
            <person name="Blankenship R."/>
            <person name="Cho S.H."/>
            <person name="Dutcher S."/>
            <person name="Estelle M."/>
            <person name="Fawcett J.A."/>
            <person name="Gundlach H."/>
            <person name="Hanada K."/>
            <person name="Heyl A."/>
            <person name="Hicks K.A."/>
            <person name="Hugh J."/>
            <person name="Lohr M."/>
            <person name="Mayer K."/>
            <person name="Melkozernov A."/>
            <person name="Murata T."/>
            <person name="Nelson D."/>
            <person name="Pils B."/>
            <person name="Prigge M."/>
            <person name="Reiss B."/>
            <person name="Renner T."/>
            <person name="Rombauts S."/>
            <person name="Rushton P."/>
            <person name="Sanderfoot A."/>
            <person name="Schween G."/>
            <person name="Shiu S.-H."/>
            <person name="Stueber K."/>
            <person name="Theodoulou F.L."/>
            <person name="Tu H."/>
            <person name="Van de Peer Y."/>
            <person name="Verrier P.J."/>
            <person name="Waters E."/>
            <person name="Wood A."/>
            <person name="Yang L."/>
            <person name="Cove D."/>
            <person name="Cuming A."/>
            <person name="Hasebe M."/>
            <person name="Lucas S."/>
            <person name="Mishler D.B."/>
            <person name="Reski R."/>
            <person name="Grigoriev I."/>
            <person name="Quatrano R.S."/>
            <person name="Boore J.L."/>
        </authorList>
    </citation>
    <scope>NUCLEOTIDE SEQUENCE [LARGE SCALE GENOMIC DNA]</scope>
    <source>
        <strain evidence="3 4">cv. Gransden 2004</strain>
    </source>
</reference>
<dbReference type="InParanoid" id="A0A2K1IAF6"/>
<dbReference type="EMBL" id="ABEU02000027">
    <property type="protein sequence ID" value="PNR26262.1"/>
    <property type="molecule type" value="Genomic_DNA"/>
</dbReference>
<gene>
    <name evidence="2" type="ORF">PHYPA_030836</name>
</gene>
<sequence>MFGWNKPASPRSSVTTSMELGASATELSHFDESLSYTSLRDLLPSSGPGSPRQRETEEGAEKKEPGDDRPAIKNRLVERAARAYLRPTSDGLKNPSDNMQLARYWPTLTWEDLTRMVQSLFKLKLSAQRHRPRPHYTLHLRDHVHVHPVVM</sequence>
<dbReference type="PANTHER" id="PTHR34569:SF2">
    <property type="entry name" value="EXPRESSED PROTEIN"/>
    <property type="match status" value="1"/>
</dbReference>
<dbReference type="PANTHER" id="PTHR34569">
    <property type="entry name" value="EXPRESSED PROTEIN"/>
    <property type="match status" value="1"/>
</dbReference>
<dbReference type="Gramene" id="Pp3c27_2890V3.1">
    <property type="protein sequence ID" value="PAC:32951854.CDS.1"/>
    <property type="gene ID" value="Pp3c27_2890"/>
</dbReference>
<keyword evidence="4" id="KW-1185">Reference proteome</keyword>
<dbReference type="Proteomes" id="UP000006727">
    <property type="component" value="Chromosome 27"/>
</dbReference>
<name>A0A2K1IAF6_PHYPA</name>
<protein>
    <submittedName>
        <fullName evidence="2 3">Uncharacterized protein</fullName>
    </submittedName>
</protein>
<feature type="region of interest" description="Disordered" evidence="1">
    <location>
        <begin position="38"/>
        <end position="96"/>
    </location>
</feature>
<evidence type="ECO:0000313" key="4">
    <source>
        <dbReference type="Proteomes" id="UP000006727"/>
    </source>
</evidence>
<reference evidence="3" key="3">
    <citation type="submission" date="2020-12" db="UniProtKB">
        <authorList>
            <consortium name="EnsemblPlants"/>
        </authorList>
    </citation>
    <scope>IDENTIFICATION</scope>
</reference>
<organism evidence="2">
    <name type="scientific">Physcomitrium patens</name>
    <name type="common">Spreading-leaved earth moss</name>
    <name type="synonym">Physcomitrella patens</name>
    <dbReference type="NCBI Taxonomy" id="3218"/>
    <lineage>
        <taxon>Eukaryota</taxon>
        <taxon>Viridiplantae</taxon>
        <taxon>Streptophyta</taxon>
        <taxon>Embryophyta</taxon>
        <taxon>Bryophyta</taxon>
        <taxon>Bryophytina</taxon>
        <taxon>Bryopsida</taxon>
        <taxon>Funariidae</taxon>
        <taxon>Funariales</taxon>
        <taxon>Funariaceae</taxon>
        <taxon>Physcomitrium</taxon>
    </lineage>
</organism>
<evidence type="ECO:0000313" key="2">
    <source>
        <dbReference type="EMBL" id="PNR26262.1"/>
    </source>
</evidence>
<accession>A0A2K1IAF6</accession>
<proteinExistence type="predicted"/>
<dbReference type="EnsemblPlants" id="Pp3c27_2890V3.2">
    <property type="protein sequence ID" value="PAC:32951855.CDS.1"/>
    <property type="gene ID" value="Pp3c27_2890"/>
</dbReference>
<dbReference type="PaxDb" id="3218-PP1S54_227V6.1"/>
<dbReference type="AlphaFoldDB" id="A0A2K1IAF6"/>
<reference evidence="2 4" key="2">
    <citation type="journal article" date="2018" name="Plant J.">
        <title>The Physcomitrella patens chromosome-scale assembly reveals moss genome structure and evolution.</title>
        <authorList>
            <person name="Lang D."/>
            <person name="Ullrich K.K."/>
            <person name="Murat F."/>
            <person name="Fuchs J."/>
            <person name="Jenkins J."/>
            <person name="Haas F.B."/>
            <person name="Piednoel M."/>
            <person name="Gundlach H."/>
            <person name="Van Bel M."/>
            <person name="Meyberg R."/>
            <person name="Vives C."/>
            <person name="Morata J."/>
            <person name="Symeonidi A."/>
            <person name="Hiss M."/>
            <person name="Muchero W."/>
            <person name="Kamisugi Y."/>
            <person name="Saleh O."/>
            <person name="Blanc G."/>
            <person name="Decker E.L."/>
            <person name="van Gessel N."/>
            <person name="Grimwood J."/>
            <person name="Hayes R.D."/>
            <person name="Graham S.W."/>
            <person name="Gunter L.E."/>
            <person name="McDaniel S.F."/>
            <person name="Hoernstein S.N.W."/>
            <person name="Larsson A."/>
            <person name="Li F.W."/>
            <person name="Perroud P.F."/>
            <person name="Phillips J."/>
            <person name="Ranjan P."/>
            <person name="Rokshar D.S."/>
            <person name="Rothfels C.J."/>
            <person name="Schneider L."/>
            <person name="Shu S."/>
            <person name="Stevenson D.W."/>
            <person name="Thummler F."/>
            <person name="Tillich M."/>
            <person name="Villarreal Aguilar J.C."/>
            <person name="Widiez T."/>
            <person name="Wong G.K."/>
            <person name="Wymore A."/>
            <person name="Zhang Y."/>
            <person name="Zimmer A.D."/>
            <person name="Quatrano R.S."/>
            <person name="Mayer K.F.X."/>
            <person name="Goodstein D."/>
            <person name="Casacuberta J.M."/>
            <person name="Vandepoele K."/>
            <person name="Reski R."/>
            <person name="Cuming A.C."/>
            <person name="Tuskan G.A."/>
            <person name="Maumus F."/>
            <person name="Salse J."/>
            <person name="Schmutz J."/>
            <person name="Rensing S.A."/>
        </authorList>
    </citation>
    <scope>NUCLEOTIDE SEQUENCE [LARGE SCALE GENOMIC DNA]</scope>
    <source>
        <strain evidence="3 4">cv. Gransden 2004</strain>
    </source>
</reference>
<evidence type="ECO:0000256" key="1">
    <source>
        <dbReference type="SAM" id="MobiDB-lite"/>
    </source>
</evidence>
<feature type="compositionally biased region" description="Basic and acidic residues" evidence="1">
    <location>
        <begin position="52"/>
        <end position="81"/>
    </location>
</feature>